<proteinExistence type="predicted"/>
<sequence length="224" mass="24968">MNKTQLKAFQSIVGNFSPYFSKINNESMFLDSDLSGDTDRNRQVSIFNIDAKATDLLLTIKGFDQVENNLFRGQVFLNSDENTEILISEPCYYLNKSKVRFSTNELQSYIKEVWHQALNEYKADVTDSTIRSNEEKYSLSLADRFSSFKKSWPAMGIVAAVVVFAGGGYFLGSGTNAKNASSETSSQQLSTSDNPELDGKALALKNMGLDPNSMAFDNSCFKEK</sequence>
<name>A0A1P8KGU1_ACILW</name>
<reference evidence="2" key="1">
    <citation type="journal article" date="2016" name="Biomed. Res. Int.">
        <title>Resistance of Permafrost and Modern Acinetobacter lwoffii Strains to Heavy Metals and Arsenic Revealed by Genome Analysis.</title>
        <authorList>
            <person name="Mindlin S."/>
            <person name="Petrenko A."/>
            <person name="Kurakov A."/>
            <person name="Beletsky A."/>
            <person name="Mardanov A."/>
            <person name="Petrova M."/>
        </authorList>
    </citation>
    <scope>NUCLEOTIDE SEQUENCE</scope>
    <source>
        <strain evidence="2">ED23-35</strain>
        <plasmid evidence="2">pALWED1.1</plasmid>
    </source>
</reference>
<accession>A0A1P8KGU1</accession>
<protein>
    <submittedName>
        <fullName evidence="2">Uncharacterized protein</fullName>
    </submittedName>
</protein>
<dbReference type="RefSeq" id="WP_032055049.1">
    <property type="nucleotide sequence ID" value="NZ_CP082144.1"/>
</dbReference>
<geneLocation type="plasmid" evidence="2">
    <name>pALWED1.1</name>
</geneLocation>
<keyword evidence="2" id="KW-0614">Plasmid</keyword>
<organism evidence="2">
    <name type="scientific">Acinetobacter lwoffii</name>
    <dbReference type="NCBI Taxonomy" id="28090"/>
    <lineage>
        <taxon>Bacteria</taxon>
        <taxon>Pseudomonadati</taxon>
        <taxon>Pseudomonadota</taxon>
        <taxon>Gammaproteobacteria</taxon>
        <taxon>Moraxellales</taxon>
        <taxon>Moraxellaceae</taxon>
        <taxon>Acinetobacter</taxon>
    </lineage>
</organism>
<dbReference type="EMBL" id="KX426227">
    <property type="protein sequence ID" value="APW48898.1"/>
    <property type="molecule type" value="Genomic_DNA"/>
</dbReference>
<feature type="transmembrane region" description="Helical" evidence="1">
    <location>
        <begin position="152"/>
        <end position="172"/>
    </location>
</feature>
<keyword evidence="1" id="KW-0472">Membrane</keyword>
<dbReference type="AlphaFoldDB" id="A0A1P8KGU1"/>
<keyword evidence="1" id="KW-0812">Transmembrane</keyword>
<keyword evidence="1" id="KW-1133">Transmembrane helix</keyword>
<gene>
    <name evidence="2" type="ORF">BAA96_1p0193</name>
</gene>
<evidence type="ECO:0000313" key="2">
    <source>
        <dbReference type="EMBL" id="APW48898.1"/>
    </source>
</evidence>
<evidence type="ECO:0000256" key="1">
    <source>
        <dbReference type="SAM" id="Phobius"/>
    </source>
</evidence>